<name>A0A8J4D7P8_9CHLO</name>
<feature type="region of interest" description="Disordered" evidence="1">
    <location>
        <begin position="1"/>
        <end position="42"/>
    </location>
</feature>
<sequence>MTAVPSGVVFGQRGLSANTNGASGTPNSGARSGSGPGTGSTGLLARVFSRKSRSSGSQALVGPESRGNQVMQTCTGATYYANAGGSRGDDTRLSQSSSSAVSVGSPAAATKKRRLQGRRRPSREAVVAFGVDDMATKTRPQQQLLQFEASCHRCFAAAVTFHAGWWPVSFGKGVQVRTGTTDEHNRKCTRGMDFRRLGPNGPISPEVVRSWPHCCIALAVSATPCVQKSSLWIVDPFSWRMGHATLSSNLPRTPTAWSYFSVRDGGRRRESATVTWGPVRGGHVAEAALKHHHQRLR</sequence>
<feature type="region of interest" description="Disordered" evidence="1">
    <location>
        <begin position="49"/>
        <end position="68"/>
    </location>
</feature>
<reference evidence="2" key="1">
    <citation type="journal article" date="2021" name="Proc. Natl. Acad. Sci. U.S.A.">
        <title>Three genomes in the algal genus Volvox reveal the fate of a haploid sex-determining region after a transition to homothallism.</title>
        <authorList>
            <person name="Yamamoto K."/>
            <person name="Hamaji T."/>
            <person name="Kawai-Toyooka H."/>
            <person name="Matsuzaki R."/>
            <person name="Takahashi F."/>
            <person name="Nishimura Y."/>
            <person name="Kawachi M."/>
            <person name="Noguchi H."/>
            <person name="Minakuchi Y."/>
            <person name="Umen J.G."/>
            <person name="Toyoda A."/>
            <person name="Nozaki H."/>
        </authorList>
    </citation>
    <scope>NUCLEOTIDE SEQUENCE</scope>
    <source>
        <strain evidence="2">NIES-3785</strain>
    </source>
</reference>
<accession>A0A8J4D7P8</accession>
<proteinExistence type="predicted"/>
<feature type="compositionally biased region" description="Polar residues" evidence="1">
    <location>
        <begin position="15"/>
        <end position="27"/>
    </location>
</feature>
<evidence type="ECO:0000313" key="2">
    <source>
        <dbReference type="EMBL" id="GIL97207.1"/>
    </source>
</evidence>
<comment type="caution">
    <text evidence="2">The sequence shown here is derived from an EMBL/GenBank/DDBJ whole genome shotgun (WGS) entry which is preliminary data.</text>
</comment>
<gene>
    <name evidence="2" type="ORF">Vretimale_2953</name>
</gene>
<feature type="compositionally biased region" description="Low complexity" evidence="1">
    <location>
        <begin position="94"/>
        <end position="109"/>
    </location>
</feature>
<protein>
    <submittedName>
        <fullName evidence="2">Uncharacterized protein</fullName>
    </submittedName>
</protein>
<dbReference type="Proteomes" id="UP000722791">
    <property type="component" value="Unassembled WGS sequence"/>
</dbReference>
<dbReference type="AlphaFoldDB" id="A0A8J4D7P8"/>
<feature type="region of interest" description="Disordered" evidence="1">
    <location>
        <begin position="85"/>
        <end position="122"/>
    </location>
</feature>
<organism evidence="2 3">
    <name type="scientific">Volvox reticuliferus</name>
    <dbReference type="NCBI Taxonomy" id="1737510"/>
    <lineage>
        <taxon>Eukaryota</taxon>
        <taxon>Viridiplantae</taxon>
        <taxon>Chlorophyta</taxon>
        <taxon>core chlorophytes</taxon>
        <taxon>Chlorophyceae</taxon>
        <taxon>CS clade</taxon>
        <taxon>Chlamydomonadales</taxon>
        <taxon>Volvocaceae</taxon>
        <taxon>Volvox</taxon>
    </lineage>
</organism>
<evidence type="ECO:0000256" key="1">
    <source>
        <dbReference type="SAM" id="MobiDB-lite"/>
    </source>
</evidence>
<evidence type="ECO:0000313" key="3">
    <source>
        <dbReference type="Proteomes" id="UP000722791"/>
    </source>
</evidence>
<feature type="compositionally biased region" description="Basic residues" evidence="1">
    <location>
        <begin position="110"/>
        <end position="121"/>
    </location>
</feature>
<dbReference type="EMBL" id="BNCQ01000004">
    <property type="protein sequence ID" value="GIL97207.1"/>
    <property type="molecule type" value="Genomic_DNA"/>
</dbReference>